<name>A0A5C3N6G8_9AGAM</name>
<evidence type="ECO:0000313" key="2">
    <source>
        <dbReference type="Proteomes" id="UP000305948"/>
    </source>
</evidence>
<protein>
    <submittedName>
        <fullName evidence="1">Uncharacterized protein</fullName>
    </submittedName>
</protein>
<reference evidence="1 2" key="1">
    <citation type="journal article" date="2019" name="Nat. Ecol. Evol.">
        <title>Megaphylogeny resolves global patterns of mushroom evolution.</title>
        <authorList>
            <person name="Varga T."/>
            <person name="Krizsan K."/>
            <person name="Foldi C."/>
            <person name="Dima B."/>
            <person name="Sanchez-Garcia M."/>
            <person name="Sanchez-Ramirez S."/>
            <person name="Szollosi G.J."/>
            <person name="Szarkandi J.G."/>
            <person name="Papp V."/>
            <person name="Albert L."/>
            <person name="Andreopoulos W."/>
            <person name="Angelini C."/>
            <person name="Antonin V."/>
            <person name="Barry K.W."/>
            <person name="Bougher N.L."/>
            <person name="Buchanan P."/>
            <person name="Buyck B."/>
            <person name="Bense V."/>
            <person name="Catcheside P."/>
            <person name="Chovatia M."/>
            <person name="Cooper J."/>
            <person name="Damon W."/>
            <person name="Desjardin D."/>
            <person name="Finy P."/>
            <person name="Geml J."/>
            <person name="Haridas S."/>
            <person name="Hughes K."/>
            <person name="Justo A."/>
            <person name="Karasinski D."/>
            <person name="Kautmanova I."/>
            <person name="Kiss B."/>
            <person name="Kocsube S."/>
            <person name="Kotiranta H."/>
            <person name="LaButti K.M."/>
            <person name="Lechner B.E."/>
            <person name="Liimatainen K."/>
            <person name="Lipzen A."/>
            <person name="Lukacs Z."/>
            <person name="Mihaltcheva S."/>
            <person name="Morgado L.N."/>
            <person name="Niskanen T."/>
            <person name="Noordeloos M.E."/>
            <person name="Ohm R.A."/>
            <person name="Ortiz-Santana B."/>
            <person name="Ovrebo C."/>
            <person name="Racz N."/>
            <person name="Riley R."/>
            <person name="Savchenko A."/>
            <person name="Shiryaev A."/>
            <person name="Soop K."/>
            <person name="Spirin V."/>
            <person name="Szebenyi C."/>
            <person name="Tomsovsky M."/>
            <person name="Tulloss R.E."/>
            <person name="Uehling J."/>
            <person name="Grigoriev I.V."/>
            <person name="Vagvolgyi C."/>
            <person name="Papp T."/>
            <person name="Martin F.M."/>
            <person name="Miettinen O."/>
            <person name="Hibbett D.S."/>
            <person name="Nagy L.G."/>
        </authorList>
    </citation>
    <scope>NUCLEOTIDE SEQUENCE [LARGE SCALE GENOMIC DNA]</scope>
    <source>
        <strain evidence="1 2">OMC1185</strain>
    </source>
</reference>
<gene>
    <name evidence="1" type="ORF">OE88DRAFT_1656405</name>
</gene>
<dbReference type="Proteomes" id="UP000305948">
    <property type="component" value="Unassembled WGS sequence"/>
</dbReference>
<accession>A0A5C3N6G8</accession>
<dbReference type="AlphaFoldDB" id="A0A5C3N6G8"/>
<organism evidence="1 2">
    <name type="scientific">Heliocybe sulcata</name>
    <dbReference type="NCBI Taxonomy" id="5364"/>
    <lineage>
        <taxon>Eukaryota</taxon>
        <taxon>Fungi</taxon>
        <taxon>Dikarya</taxon>
        <taxon>Basidiomycota</taxon>
        <taxon>Agaricomycotina</taxon>
        <taxon>Agaricomycetes</taxon>
        <taxon>Gloeophyllales</taxon>
        <taxon>Gloeophyllaceae</taxon>
        <taxon>Heliocybe</taxon>
    </lineage>
</organism>
<dbReference type="OrthoDB" id="3269050at2759"/>
<dbReference type="EMBL" id="ML213508">
    <property type="protein sequence ID" value="TFK52802.1"/>
    <property type="molecule type" value="Genomic_DNA"/>
</dbReference>
<sequence>METTLQVQYYPDYQTSARPRTIRMAIEKPYTPFTMSQVLLVKNLDMSLEDLPAQFILKLFDRRFIERPIDCDWVPLIESTLQVIGAKINAGKRPDTADDFESGYISDWEPWKKEKYVVSLLKER</sequence>
<keyword evidence="2" id="KW-1185">Reference proteome</keyword>
<proteinExistence type="predicted"/>
<evidence type="ECO:0000313" key="1">
    <source>
        <dbReference type="EMBL" id="TFK52802.1"/>
    </source>
</evidence>